<dbReference type="Proteomes" id="UP000006044">
    <property type="component" value="Unassembled WGS sequence"/>
</dbReference>
<protein>
    <recommendedName>
        <fullName evidence="5">Outer membrane protein beta-barrel domain-containing protein</fullName>
    </recommendedName>
</protein>
<dbReference type="AlphaFoldDB" id="K0WYA8"/>
<sequence length="717" mass="82321">MIKKVLLLAGILAVFSTTKAHPATDNDTIEVVYADTTGIDIDSIEASIDHIELDEVTVEASAWVRKADRNLLFPNAQQIKQSKNGLQLLQKLQIPGIVINPTDNSISLTDKSELSLRINGRPVTEKEIQGISPEQIIRVEYIDNPGIRYGEAGAVLDFIIKTPTSGGSFMGNFTPSLNRGWGQYWTSVKVNTGKSEFSYSGWFAPRWNLEMGRSNTERYELADGSRYVRTEQSQKGSGFEAWHNGHTLNYNFLDPQKQMFNASLNFNNNNYKNKYKGILTDERPGGIENNMYDRTEYISLHPSLNLYYQNNLKKDQLIMANLVTSYETSHSHRLYNENDLATDAPMVNIDNLIKGKTFSVLGEVDYEKTWKNSRLTAGIRHTQSWIQNKYVEQNTIDRMNQGNSYIFGEYWLRLGNHFDGSVGLGYSLYHYAPQNRQSHTYSIWRPRFTARYTIDDYSSLRFNFVRMGSVITLDMLSPVVQDIDGIQQSTGNPDVKPYATYKYELQYQYNRGIFYGKLGAFYTHAPGAIMPEKYWVGDKILSRVDNQKNAEELRFYLNTRINVIPGWLTLSAAPGWHRYWMRGNTYTHTYNNFFIDASIDISHWGFTLNGILQTNFNRFWGETLTGGENVHGIKLSYAYKDWNFGIMVLDPFINNYKVKSENWNRYAGYYRETTTNMIKQLLTLDISWNINWGRKHEAGQQRINNSINSGSVNAAGK</sequence>
<dbReference type="eggNOG" id="COG4771">
    <property type="taxonomic scope" value="Bacteria"/>
</dbReference>
<feature type="chain" id="PRO_5003840788" description="Outer membrane protein beta-barrel domain-containing protein" evidence="4">
    <location>
        <begin position="23"/>
        <end position="717"/>
    </location>
</feature>
<dbReference type="SUPFAM" id="SSF56935">
    <property type="entry name" value="Porins"/>
    <property type="match status" value="1"/>
</dbReference>
<evidence type="ECO:0000313" key="7">
    <source>
        <dbReference type="Proteomes" id="UP000006044"/>
    </source>
</evidence>
<dbReference type="InterPro" id="IPR041700">
    <property type="entry name" value="OMP_b-brl_3"/>
</dbReference>
<organism evidence="6 7">
    <name type="scientific">Barnesiella intestinihominis YIT 11860</name>
    <dbReference type="NCBI Taxonomy" id="742726"/>
    <lineage>
        <taxon>Bacteria</taxon>
        <taxon>Pseudomonadati</taxon>
        <taxon>Bacteroidota</taxon>
        <taxon>Bacteroidia</taxon>
        <taxon>Bacteroidales</taxon>
        <taxon>Barnesiellaceae</taxon>
        <taxon>Barnesiella</taxon>
    </lineage>
</organism>
<keyword evidence="7" id="KW-1185">Reference proteome</keyword>
<accession>K0WYA8</accession>
<dbReference type="RefSeq" id="WP_008862314.1">
    <property type="nucleotide sequence ID" value="NZ_JH815205.1"/>
</dbReference>
<evidence type="ECO:0000256" key="3">
    <source>
        <dbReference type="ARBA" id="ARBA00023237"/>
    </source>
</evidence>
<dbReference type="InterPro" id="IPR036942">
    <property type="entry name" value="Beta-barrel_TonB_sf"/>
</dbReference>
<dbReference type="GO" id="GO:0009279">
    <property type="term" value="C:cell outer membrane"/>
    <property type="evidence" value="ECO:0007669"/>
    <property type="project" value="UniProtKB-SubCell"/>
</dbReference>
<evidence type="ECO:0000313" key="6">
    <source>
        <dbReference type="EMBL" id="EJZ63256.1"/>
    </source>
</evidence>
<keyword evidence="3" id="KW-0998">Cell outer membrane</keyword>
<feature type="domain" description="Outer membrane protein beta-barrel" evidence="5">
    <location>
        <begin position="255"/>
        <end position="672"/>
    </location>
</feature>
<evidence type="ECO:0000256" key="4">
    <source>
        <dbReference type="SAM" id="SignalP"/>
    </source>
</evidence>
<dbReference type="HOGENOM" id="CLU_019825_0_1_10"/>
<proteinExistence type="predicted"/>
<keyword evidence="2" id="KW-0472">Membrane</keyword>
<name>K0WYA8_9BACT</name>
<comment type="caution">
    <text evidence="6">The sequence shown here is derived from an EMBL/GenBank/DDBJ whole genome shotgun (WGS) entry which is preliminary data.</text>
</comment>
<evidence type="ECO:0000256" key="1">
    <source>
        <dbReference type="ARBA" id="ARBA00004442"/>
    </source>
</evidence>
<comment type="subcellular location">
    <subcellularLocation>
        <location evidence="1">Cell outer membrane</location>
    </subcellularLocation>
</comment>
<keyword evidence="4" id="KW-0732">Signal</keyword>
<evidence type="ECO:0000256" key="2">
    <source>
        <dbReference type="ARBA" id="ARBA00023136"/>
    </source>
</evidence>
<dbReference type="STRING" id="742726.HMPREF9448_01904"/>
<reference evidence="6 7" key="1">
    <citation type="submission" date="2012-08" db="EMBL/GenBank/DDBJ databases">
        <title>The Genome Sequence of Barnesiella intestinihominis YIT 11860.</title>
        <authorList>
            <consortium name="The Broad Institute Genome Sequencing Platform"/>
            <person name="Earl A."/>
            <person name="Ward D."/>
            <person name="Feldgarden M."/>
            <person name="Gevers D."/>
            <person name="Morotomi M."/>
            <person name="Walker B."/>
            <person name="Young S.K."/>
            <person name="Zeng Q."/>
            <person name="Gargeya S."/>
            <person name="Fitzgerald M."/>
            <person name="Haas B."/>
            <person name="Abouelleil A."/>
            <person name="Alvarado L."/>
            <person name="Arachchi H.M."/>
            <person name="Berlin A.M."/>
            <person name="Chapman S.B."/>
            <person name="Goldberg J."/>
            <person name="Griggs A."/>
            <person name="Gujja S."/>
            <person name="Hansen M."/>
            <person name="Howarth C."/>
            <person name="Imamovic A."/>
            <person name="Larimer J."/>
            <person name="McCowen C."/>
            <person name="Montmayeur A."/>
            <person name="Murphy C."/>
            <person name="Neiman D."/>
            <person name="Pearson M."/>
            <person name="Priest M."/>
            <person name="Roberts A."/>
            <person name="Saif S."/>
            <person name="Shea T."/>
            <person name="Sisk P."/>
            <person name="Sykes S."/>
            <person name="Wortman J."/>
            <person name="Nusbaum C."/>
            <person name="Birren B."/>
        </authorList>
    </citation>
    <scope>NUCLEOTIDE SEQUENCE [LARGE SCALE GENOMIC DNA]</scope>
    <source>
        <strain evidence="6 7">YIT 11860</strain>
    </source>
</reference>
<dbReference type="GeneID" id="77849128"/>
<gene>
    <name evidence="6" type="ORF">HMPREF9448_01904</name>
</gene>
<feature type="signal peptide" evidence="4">
    <location>
        <begin position="1"/>
        <end position="22"/>
    </location>
</feature>
<evidence type="ECO:0000259" key="5">
    <source>
        <dbReference type="Pfam" id="PF14905"/>
    </source>
</evidence>
<dbReference type="Gene3D" id="2.40.170.20">
    <property type="entry name" value="TonB-dependent receptor, beta-barrel domain"/>
    <property type="match status" value="1"/>
</dbReference>
<dbReference type="EMBL" id="ADLE01000014">
    <property type="protein sequence ID" value="EJZ63256.1"/>
    <property type="molecule type" value="Genomic_DNA"/>
</dbReference>
<dbReference type="OrthoDB" id="1098137at2"/>
<dbReference type="Pfam" id="PF14905">
    <property type="entry name" value="OMP_b-brl_3"/>
    <property type="match status" value="1"/>
</dbReference>